<name>A0ABQ5YNP2_9BURK</name>
<evidence type="ECO:0000256" key="1">
    <source>
        <dbReference type="ARBA" id="ARBA00004170"/>
    </source>
</evidence>
<evidence type="ECO:0000259" key="9">
    <source>
        <dbReference type="Pfam" id="PF13193"/>
    </source>
</evidence>
<comment type="caution">
    <text evidence="10">The sequence shown here is derived from an EMBL/GenBank/DDBJ whole genome shotgun (WGS) entry which is preliminary data.</text>
</comment>
<dbReference type="Pfam" id="PF00501">
    <property type="entry name" value="AMP-binding"/>
    <property type="match status" value="1"/>
</dbReference>
<evidence type="ECO:0000256" key="7">
    <source>
        <dbReference type="ARBA" id="ARBA00042773"/>
    </source>
</evidence>
<dbReference type="InterPro" id="IPR045851">
    <property type="entry name" value="AMP-bd_C_sf"/>
</dbReference>
<dbReference type="GO" id="GO:0016874">
    <property type="term" value="F:ligase activity"/>
    <property type="evidence" value="ECO:0007669"/>
    <property type="project" value="UniProtKB-KW"/>
</dbReference>
<organism evidence="10 11">
    <name type="scientific">Limnobacter litoralis</name>
    <dbReference type="NCBI Taxonomy" id="481366"/>
    <lineage>
        <taxon>Bacteria</taxon>
        <taxon>Pseudomonadati</taxon>
        <taxon>Pseudomonadota</taxon>
        <taxon>Betaproteobacteria</taxon>
        <taxon>Burkholderiales</taxon>
        <taxon>Burkholderiaceae</taxon>
        <taxon>Limnobacter</taxon>
    </lineage>
</organism>
<dbReference type="PANTHER" id="PTHR43767">
    <property type="entry name" value="LONG-CHAIN-FATTY-ACID--COA LIGASE"/>
    <property type="match status" value="1"/>
</dbReference>
<dbReference type="Gene3D" id="3.40.50.12780">
    <property type="entry name" value="N-terminal domain of ligase-like"/>
    <property type="match status" value="1"/>
</dbReference>
<dbReference type="InterPro" id="IPR020845">
    <property type="entry name" value="AMP-binding_CS"/>
</dbReference>
<dbReference type="Proteomes" id="UP001156664">
    <property type="component" value="Unassembled WGS sequence"/>
</dbReference>
<dbReference type="InterPro" id="IPR050237">
    <property type="entry name" value="ATP-dep_AMP-bd_enzyme"/>
</dbReference>
<evidence type="ECO:0000256" key="5">
    <source>
        <dbReference type="ARBA" id="ARBA00026121"/>
    </source>
</evidence>
<keyword evidence="4" id="KW-0472">Membrane</keyword>
<evidence type="ECO:0000259" key="8">
    <source>
        <dbReference type="Pfam" id="PF00501"/>
    </source>
</evidence>
<dbReference type="InterPro" id="IPR025110">
    <property type="entry name" value="AMP-bd_C"/>
</dbReference>
<keyword evidence="11" id="KW-1185">Reference proteome</keyword>
<comment type="subcellular location">
    <subcellularLocation>
        <location evidence="1">Membrane</location>
        <topology evidence="1">Peripheral membrane protein</topology>
    </subcellularLocation>
</comment>
<dbReference type="InterPro" id="IPR042099">
    <property type="entry name" value="ANL_N_sf"/>
</dbReference>
<dbReference type="CDD" id="cd05936">
    <property type="entry name" value="FC-FACS_FadD_like"/>
    <property type="match status" value="1"/>
</dbReference>
<dbReference type="InterPro" id="IPR000873">
    <property type="entry name" value="AMP-dep_synth/lig_dom"/>
</dbReference>
<dbReference type="Gene3D" id="3.30.300.30">
    <property type="match status" value="1"/>
</dbReference>
<dbReference type="EMBL" id="BSOJ01000009">
    <property type="protein sequence ID" value="GLR25737.1"/>
    <property type="molecule type" value="Genomic_DNA"/>
</dbReference>
<comment type="pathway">
    <text evidence="2">Lipid metabolism; fatty acid beta-oxidation.</text>
</comment>
<evidence type="ECO:0000256" key="6">
    <source>
        <dbReference type="ARBA" id="ARBA00039545"/>
    </source>
</evidence>
<reference evidence="11" key="1">
    <citation type="journal article" date="2019" name="Int. J. Syst. Evol. Microbiol.">
        <title>The Global Catalogue of Microorganisms (GCM) 10K type strain sequencing project: providing services to taxonomists for standard genome sequencing and annotation.</title>
        <authorList>
            <consortium name="The Broad Institute Genomics Platform"/>
            <consortium name="The Broad Institute Genome Sequencing Center for Infectious Disease"/>
            <person name="Wu L."/>
            <person name="Ma J."/>
        </authorList>
    </citation>
    <scope>NUCLEOTIDE SEQUENCE [LARGE SCALE GENOMIC DNA]</scope>
    <source>
        <strain evidence="11">NBRC 105857</strain>
    </source>
</reference>
<evidence type="ECO:0000313" key="11">
    <source>
        <dbReference type="Proteomes" id="UP001156664"/>
    </source>
</evidence>
<evidence type="ECO:0000256" key="4">
    <source>
        <dbReference type="ARBA" id="ARBA00023136"/>
    </source>
</evidence>
<keyword evidence="3 10" id="KW-0436">Ligase</keyword>
<dbReference type="PANTHER" id="PTHR43767:SF8">
    <property type="entry name" value="LONG-CHAIN-FATTY-ACID--COA LIGASE"/>
    <property type="match status" value="1"/>
</dbReference>
<feature type="domain" description="AMP-binding enzyme C-terminal" evidence="9">
    <location>
        <begin position="470"/>
        <end position="544"/>
    </location>
</feature>
<proteinExistence type="predicted"/>
<evidence type="ECO:0000256" key="3">
    <source>
        <dbReference type="ARBA" id="ARBA00022598"/>
    </source>
</evidence>
<evidence type="ECO:0000256" key="2">
    <source>
        <dbReference type="ARBA" id="ARBA00005005"/>
    </source>
</evidence>
<feature type="domain" description="AMP-dependent synthetase/ligase" evidence="8">
    <location>
        <begin position="30"/>
        <end position="419"/>
    </location>
</feature>
<dbReference type="Pfam" id="PF13193">
    <property type="entry name" value="AMP-binding_C"/>
    <property type="match status" value="1"/>
</dbReference>
<dbReference type="SUPFAM" id="SSF56801">
    <property type="entry name" value="Acetyl-CoA synthetase-like"/>
    <property type="match status" value="1"/>
</dbReference>
<evidence type="ECO:0000313" key="10">
    <source>
        <dbReference type="EMBL" id="GLR25737.1"/>
    </source>
</evidence>
<dbReference type="EC" id="6.2.1.3" evidence="5"/>
<sequence length="563" mass="62317">MTEKAWISSYPPGVEPEIDMSEFASVRDIFENACQRFAANTAFSNLGTSLTYERLDQLTRDFGAYLQSLPGTKKGDRVALMMPNLLQYPVAMLGAIRAGFVVVNVNPMYTPTELQHQLRDSGAKVIVIFENVAHTLESVLQNTPVEHIVLASIGEMHGFFKRVLLNFVVRYVKKLVPKFSLAGAITTRKALRFGRDQELKKVNLSHDDLAFLQYTGGTTGVAKGAMLTHGNIVANLQQASSWLSQDVEEGREIAITALPMYHIFCLTANILVFMKVGGHCVLITDPRNMQGFVKILSSVPFTALTGVNTLFNGLLNTPDFDKVDFSHVKLVLGGGAAIEPSVAERWKKITGTRLSEAYGLTEASPAVCINPLHEEYNGSIGLPVPSTLVSIRDDDFVELPTGQEGELCVKGPQVMRGYWNKPRETAEILTQDGWLKTGDIAYMNEQGYFFITDRKKDMILVSGFNVYPKEIEATATLHPGVFEAAAVGVPDGKTGEAVKLFVVRKDPDLTEQAIIEHCRKHMTAYKIPRHVEFMAELPKSPVGKVLRRELRDQERQKLAAQKA</sequence>
<protein>
    <recommendedName>
        <fullName evidence="6">Long-chain-fatty-acid--CoA ligase</fullName>
        <ecNumber evidence="5">6.2.1.3</ecNumber>
    </recommendedName>
    <alternativeName>
        <fullName evidence="7">Long-chain acyl-CoA synthetase</fullName>
    </alternativeName>
</protein>
<dbReference type="PROSITE" id="PS00455">
    <property type="entry name" value="AMP_BINDING"/>
    <property type="match status" value="1"/>
</dbReference>
<accession>A0ABQ5YNP2</accession>
<gene>
    <name evidence="10" type="primary">rpfB</name>
    <name evidence="10" type="ORF">GCM10007875_08250</name>
</gene>